<evidence type="ECO:0000256" key="1">
    <source>
        <dbReference type="ARBA" id="ARBA00004123"/>
    </source>
</evidence>
<dbReference type="SUPFAM" id="SSF57701">
    <property type="entry name" value="Zn2/Cys6 DNA-binding domain"/>
    <property type="match status" value="1"/>
</dbReference>
<dbReference type="PANTHER" id="PTHR37534">
    <property type="entry name" value="TRANSCRIPTIONAL ACTIVATOR PROTEIN UGA3"/>
    <property type="match status" value="1"/>
</dbReference>
<reference evidence="6" key="1">
    <citation type="submission" date="2019-06" db="EMBL/GenBank/DDBJ databases">
        <authorList>
            <person name="Broberg M."/>
        </authorList>
    </citation>
    <scope>NUCLEOTIDE SEQUENCE [LARGE SCALE GENOMIC DNA]</scope>
</reference>
<dbReference type="PANTHER" id="PTHR37534:SF49">
    <property type="entry name" value="LYSINE BIOSYNTHESIS REGULATORY PROTEIN LYS14"/>
    <property type="match status" value="1"/>
</dbReference>
<name>A0A9N9YA40_9HYPO</name>
<dbReference type="SMART" id="SM00066">
    <property type="entry name" value="GAL4"/>
    <property type="match status" value="1"/>
</dbReference>
<keyword evidence="2" id="KW-0539">Nucleus</keyword>
<evidence type="ECO:0000256" key="3">
    <source>
        <dbReference type="SAM" id="MobiDB-lite"/>
    </source>
</evidence>
<dbReference type="Pfam" id="PF00172">
    <property type="entry name" value="Zn_clus"/>
    <property type="match status" value="1"/>
</dbReference>
<evidence type="ECO:0000313" key="6">
    <source>
        <dbReference type="Proteomes" id="UP000754883"/>
    </source>
</evidence>
<evidence type="ECO:0000313" key="5">
    <source>
        <dbReference type="EMBL" id="CAH0004308.1"/>
    </source>
</evidence>
<evidence type="ECO:0000256" key="2">
    <source>
        <dbReference type="ARBA" id="ARBA00023242"/>
    </source>
</evidence>
<comment type="caution">
    <text evidence="5">The sequence shown here is derived from an EMBL/GenBank/DDBJ whole genome shotgun (WGS) entry which is preliminary data.</text>
</comment>
<organism evidence="5 6">
    <name type="scientific">Clonostachys byssicola</name>
    <dbReference type="NCBI Taxonomy" id="160290"/>
    <lineage>
        <taxon>Eukaryota</taxon>
        <taxon>Fungi</taxon>
        <taxon>Dikarya</taxon>
        <taxon>Ascomycota</taxon>
        <taxon>Pezizomycotina</taxon>
        <taxon>Sordariomycetes</taxon>
        <taxon>Hypocreomycetidae</taxon>
        <taxon>Hypocreales</taxon>
        <taxon>Bionectriaceae</taxon>
        <taxon>Clonostachys</taxon>
    </lineage>
</organism>
<protein>
    <recommendedName>
        <fullName evidence="4">Zn(2)-C6 fungal-type domain-containing protein</fullName>
    </recommendedName>
</protein>
<sequence>MEGFESITQFSYETPNASGSCWTCLSAQISCSFELPECQQCVLAGRICAGYARRLQWPKITGTTRRRDAGNTQRQHDDSRKGKELVQQAHREQSWSILSSLSPYGVSSRESHLLQHYASEYSQVSDFTTPANGSNIENMARIALAIDYDGNVHRSFLPMAMSHRALLNAIFAASSAHLSRWQNKADTSSHRYAIKALVELEQSLRDPVVASSETTLATMLCLIGLEVGNGSTKWRHHYRGLEEWLRWKGDTAKLDPFLKSWILLAAYQAAMVFGEEPTPAIHGWLEVEGQLDVSQEQVIDPFLGYSVKLPGLLLRAASLHRARRNSSMSEHAISLSVSKLQQEIELCKIDCTKPILLASAFQPANLSTAANTSLCQTDLWKRAAATAEIFRHAAHIYVHRVNANQGETLPVDIQYSVDEILNLLTLIPDTRGPGSNLAWPLFTVGLELNSPELRGMVLDWWQILHLLGMESTRKTERVLVETWRHRDEAKEGRGVAANWQEVMRGQEQMVA</sequence>
<accession>A0A9N9YA40</accession>
<gene>
    <name evidence="5" type="ORF">CBYS24578_00011848</name>
</gene>
<dbReference type="InterPro" id="IPR036864">
    <property type="entry name" value="Zn2-C6_fun-type_DNA-bd_sf"/>
</dbReference>
<feature type="region of interest" description="Disordered" evidence="3">
    <location>
        <begin position="62"/>
        <end position="82"/>
    </location>
</feature>
<feature type="compositionally biased region" description="Basic and acidic residues" evidence="3">
    <location>
        <begin position="65"/>
        <end position="82"/>
    </location>
</feature>
<feature type="domain" description="Zn(2)-C6 fungal-type" evidence="4">
    <location>
        <begin position="15"/>
        <end position="59"/>
    </location>
</feature>
<dbReference type="AlphaFoldDB" id="A0A9N9YA40"/>
<dbReference type="GO" id="GO:0045944">
    <property type="term" value="P:positive regulation of transcription by RNA polymerase II"/>
    <property type="evidence" value="ECO:0007669"/>
    <property type="project" value="TreeGrafter"/>
</dbReference>
<dbReference type="OrthoDB" id="6730379at2759"/>
<keyword evidence="6" id="KW-1185">Reference proteome</keyword>
<dbReference type="GO" id="GO:0008270">
    <property type="term" value="F:zinc ion binding"/>
    <property type="evidence" value="ECO:0007669"/>
    <property type="project" value="InterPro"/>
</dbReference>
<dbReference type="InterPro" id="IPR001138">
    <property type="entry name" value="Zn2Cys6_DnaBD"/>
</dbReference>
<dbReference type="Proteomes" id="UP000754883">
    <property type="component" value="Unassembled WGS sequence"/>
</dbReference>
<proteinExistence type="predicted"/>
<dbReference type="EMBL" id="CABFNO020001566">
    <property type="protein sequence ID" value="CAH0004308.1"/>
    <property type="molecule type" value="Genomic_DNA"/>
</dbReference>
<dbReference type="InterPro" id="IPR021858">
    <property type="entry name" value="Fun_TF"/>
</dbReference>
<evidence type="ECO:0000259" key="4">
    <source>
        <dbReference type="SMART" id="SM00066"/>
    </source>
</evidence>
<dbReference type="GO" id="GO:0000976">
    <property type="term" value="F:transcription cis-regulatory region binding"/>
    <property type="evidence" value="ECO:0007669"/>
    <property type="project" value="TreeGrafter"/>
</dbReference>
<comment type="subcellular location">
    <subcellularLocation>
        <location evidence="1">Nucleus</location>
    </subcellularLocation>
</comment>
<dbReference type="GO" id="GO:0000981">
    <property type="term" value="F:DNA-binding transcription factor activity, RNA polymerase II-specific"/>
    <property type="evidence" value="ECO:0007669"/>
    <property type="project" value="InterPro"/>
</dbReference>
<reference evidence="5 6" key="2">
    <citation type="submission" date="2021-10" db="EMBL/GenBank/DDBJ databases">
        <authorList>
            <person name="Piombo E."/>
        </authorList>
    </citation>
    <scope>NUCLEOTIDE SEQUENCE [LARGE SCALE GENOMIC DNA]</scope>
</reference>
<dbReference type="GO" id="GO:0005634">
    <property type="term" value="C:nucleus"/>
    <property type="evidence" value="ECO:0007669"/>
    <property type="project" value="UniProtKB-SubCell"/>
</dbReference>
<dbReference type="Pfam" id="PF11951">
    <property type="entry name" value="Fungal_trans_2"/>
    <property type="match status" value="1"/>
</dbReference>